<evidence type="ECO:0000313" key="4">
    <source>
        <dbReference type="EMBL" id="OGI46607.1"/>
    </source>
</evidence>
<evidence type="ECO:0000256" key="1">
    <source>
        <dbReference type="PROSITE-ProRule" id="PRU00285"/>
    </source>
</evidence>
<evidence type="ECO:0000256" key="2">
    <source>
        <dbReference type="RuleBase" id="RU003616"/>
    </source>
</evidence>
<dbReference type="Proteomes" id="UP000178885">
    <property type="component" value="Unassembled WGS sequence"/>
</dbReference>
<dbReference type="CDD" id="cd06464">
    <property type="entry name" value="ACD_sHsps-like"/>
    <property type="match status" value="1"/>
</dbReference>
<dbReference type="Pfam" id="PF00011">
    <property type="entry name" value="HSP20"/>
    <property type="match status" value="1"/>
</dbReference>
<protein>
    <recommendedName>
        <fullName evidence="3">SHSP domain-containing protein</fullName>
    </recommendedName>
</protein>
<organism evidence="4 5">
    <name type="scientific">Candidatus Muproteobacteria bacterium RBG_16_65_34</name>
    <dbReference type="NCBI Taxonomy" id="1817760"/>
    <lineage>
        <taxon>Bacteria</taxon>
        <taxon>Pseudomonadati</taxon>
        <taxon>Pseudomonadota</taxon>
        <taxon>Candidatus Muproteobacteria</taxon>
    </lineage>
</organism>
<dbReference type="InterPro" id="IPR031107">
    <property type="entry name" value="Small_HSP"/>
</dbReference>
<dbReference type="SUPFAM" id="SSF49764">
    <property type="entry name" value="HSP20-like chaperones"/>
    <property type="match status" value="1"/>
</dbReference>
<sequence>MATQVPVKRMAETRPTELVRPLELFERMEEWAERMMPWRPLHLERSLWTGVTPQVDILDRESELVVRAAVPGFGKDDIEVTTTNDAVTIRGKACAEETEEGEYTRREISCEDFLRTVHLPCLVDDSKAKATFRDGILELMLPKAETVKRHTIKIEEA</sequence>
<comment type="caution">
    <text evidence="4">The sequence shown here is derived from an EMBL/GenBank/DDBJ whole genome shotgun (WGS) entry which is preliminary data.</text>
</comment>
<evidence type="ECO:0000259" key="3">
    <source>
        <dbReference type="PROSITE" id="PS01031"/>
    </source>
</evidence>
<dbReference type="InterPro" id="IPR002068">
    <property type="entry name" value="A-crystallin/Hsp20_dom"/>
</dbReference>
<dbReference type="Gene3D" id="2.60.40.790">
    <property type="match status" value="1"/>
</dbReference>
<accession>A0A1F6TN87</accession>
<dbReference type="AlphaFoldDB" id="A0A1F6TN87"/>
<dbReference type="InterPro" id="IPR008978">
    <property type="entry name" value="HSP20-like_chaperone"/>
</dbReference>
<dbReference type="PROSITE" id="PS01031">
    <property type="entry name" value="SHSP"/>
    <property type="match status" value="1"/>
</dbReference>
<comment type="similarity">
    <text evidence="1 2">Belongs to the small heat shock protein (HSP20) family.</text>
</comment>
<dbReference type="STRING" id="1817760.A2151_07075"/>
<dbReference type="EMBL" id="MFSU01000078">
    <property type="protein sequence ID" value="OGI46607.1"/>
    <property type="molecule type" value="Genomic_DNA"/>
</dbReference>
<name>A0A1F6TN87_9PROT</name>
<proteinExistence type="inferred from homology"/>
<feature type="domain" description="SHSP" evidence="3">
    <location>
        <begin position="46"/>
        <end position="157"/>
    </location>
</feature>
<gene>
    <name evidence="4" type="ORF">A2151_07075</name>
</gene>
<dbReference type="PANTHER" id="PTHR11527">
    <property type="entry name" value="HEAT-SHOCK PROTEIN 20 FAMILY MEMBER"/>
    <property type="match status" value="1"/>
</dbReference>
<evidence type="ECO:0000313" key="5">
    <source>
        <dbReference type="Proteomes" id="UP000178885"/>
    </source>
</evidence>
<reference evidence="4 5" key="1">
    <citation type="journal article" date="2016" name="Nat. Commun.">
        <title>Thousands of microbial genomes shed light on interconnected biogeochemical processes in an aquifer system.</title>
        <authorList>
            <person name="Anantharaman K."/>
            <person name="Brown C.T."/>
            <person name="Hug L.A."/>
            <person name="Sharon I."/>
            <person name="Castelle C.J."/>
            <person name="Probst A.J."/>
            <person name="Thomas B.C."/>
            <person name="Singh A."/>
            <person name="Wilkins M.J."/>
            <person name="Karaoz U."/>
            <person name="Brodie E.L."/>
            <person name="Williams K.H."/>
            <person name="Hubbard S.S."/>
            <person name="Banfield J.F."/>
        </authorList>
    </citation>
    <scope>NUCLEOTIDE SEQUENCE [LARGE SCALE GENOMIC DNA]</scope>
</reference>